<dbReference type="RefSeq" id="WP_111276271.1">
    <property type="nucleotide sequence ID" value="NZ_QFYS01000005.1"/>
</dbReference>
<dbReference type="GO" id="GO:0015562">
    <property type="term" value="F:efflux transmembrane transporter activity"/>
    <property type="evidence" value="ECO:0007669"/>
    <property type="project" value="InterPro"/>
</dbReference>
<protein>
    <recommendedName>
        <fullName evidence="4">TolC family protein</fullName>
    </recommendedName>
</protein>
<dbReference type="InterPro" id="IPR010131">
    <property type="entry name" value="MdtP/NodT-like"/>
</dbReference>
<organism evidence="2 3">
    <name type="scientific">Phenylobacterium kunshanense</name>
    <dbReference type="NCBI Taxonomy" id="1445034"/>
    <lineage>
        <taxon>Bacteria</taxon>
        <taxon>Pseudomonadati</taxon>
        <taxon>Pseudomonadota</taxon>
        <taxon>Alphaproteobacteria</taxon>
        <taxon>Caulobacterales</taxon>
        <taxon>Caulobacteraceae</taxon>
        <taxon>Phenylobacterium</taxon>
    </lineage>
</organism>
<name>A0A328BCB6_9CAUL</name>
<dbReference type="AlphaFoldDB" id="A0A328BCB6"/>
<dbReference type="Proteomes" id="UP000249524">
    <property type="component" value="Unassembled WGS sequence"/>
</dbReference>
<dbReference type="EMBL" id="QFYS01000005">
    <property type="protein sequence ID" value="RAK64733.1"/>
    <property type="molecule type" value="Genomic_DNA"/>
</dbReference>
<evidence type="ECO:0008006" key="4">
    <source>
        <dbReference type="Google" id="ProtNLM"/>
    </source>
</evidence>
<evidence type="ECO:0000313" key="3">
    <source>
        <dbReference type="Proteomes" id="UP000249524"/>
    </source>
</evidence>
<comment type="similarity">
    <text evidence="1">Belongs to the outer membrane factor (OMF) (TC 1.B.17) family.</text>
</comment>
<proteinExistence type="inferred from homology"/>
<dbReference type="Pfam" id="PF02321">
    <property type="entry name" value="OEP"/>
    <property type="match status" value="1"/>
</dbReference>
<dbReference type="Gene3D" id="2.20.200.10">
    <property type="entry name" value="Outer membrane efflux proteins (OEP)"/>
    <property type="match status" value="1"/>
</dbReference>
<dbReference type="Gene3D" id="1.20.1600.10">
    <property type="entry name" value="Outer membrane efflux proteins (OEP)"/>
    <property type="match status" value="1"/>
</dbReference>
<sequence>MLAAADALQAECCRDISAQDLATLQPSFAASRPDILAAGADLHAATAAVGVARANQFPNVVLSADFTQTAIRQGDLFASSASGWSLSPSLAAPLFDGGVLKARRHAAEADLRIAESRYQQTVLRAFVQVSDALAALASDEGGIESLQRAIAAGESGLRDAETAYRLGGGPSIDVARAQRTLSRARRAMIQIQGQRYLDLVELHVATAADWRASP</sequence>
<keyword evidence="3" id="KW-1185">Reference proteome</keyword>
<evidence type="ECO:0000256" key="1">
    <source>
        <dbReference type="ARBA" id="ARBA00007613"/>
    </source>
</evidence>
<dbReference type="InterPro" id="IPR003423">
    <property type="entry name" value="OMP_efflux"/>
</dbReference>
<accession>A0A328BCB6</accession>
<gene>
    <name evidence="2" type="ORF">DJ019_11915</name>
</gene>
<dbReference type="SUPFAM" id="SSF56954">
    <property type="entry name" value="Outer membrane efflux proteins (OEP)"/>
    <property type="match status" value="1"/>
</dbReference>
<reference evidence="2 3" key="1">
    <citation type="submission" date="2018-05" db="EMBL/GenBank/DDBJ databases">
        <authorList>
            <person name="Lanie J.A."/>
            <person name="Ng W.-L."/>
            <person name="Kazmierczak K.M."/>
            <person name="Andrzejewski T.M."/>
            <person name="Davidsen T.M."/>
            <person name="Wayne K.J."/>
            <person name="Tettelin H."/>
            <person name="Glass J.I."/>
            <person name="Rusch D."/>
            <person name="Podicherti R."/>
            <person name="Tsui H.-C.T."/>
            <person name="Winkler M.E."/>
        </authorList>
    </citation>
    <scope>NUCLEOTIDE SEQUENCE [LARGE SCALE GENOMIC DNA]</scope>
    <source>
        <strain evidence="2 3">BUT-10</strain>
    </source>
</reference>
<dbReference type="PANTHER" id="PTHR30203">
    <property type="entry name" value="OUTER MEMBRANE CATION EFFLUX PROTEIN"/>
    <property type="match status" value="1"/>
</dbReference>
<comment type="caution">
    <text evidence="2">The sequence shown here is derived from an EMBL/GenBank/DDBJ whole genome shotgun (WGS) entry which is preliminary data.</text>
</comment>
<evidence type="ECO:0000313" key="2">
    <source>
        <dbReference type="EMBL" id="RAK64733.1"/>
    </source>
</evidence>